<dbReference type="GO" id="GO:0016579">
    <property type="term" value="P:protein deubiquitination"/>
    <property type="evidence" value="ECO:0007669"/>
    <property type="project" value="InterPro"/>
</dbReference>
<comment type="catalytic activity">
    <reaction evidence="1">
        <text>Thiol-dependent hydrolysis of ester, thioester, amide, peptide and isopeptide bonds formed by the C-terminal Gly of ubiquitin (a 76-residue protein attached to proteins as an intracellular targeting signal).</text>
        <dbReference type="EC" id="3.4.19.12"/>
    </reaction>
</comment>
<sequence length="1543" mass="174559">MQIYSIKVQKMLLIFVILAFYYTVCPQGSIWFPEKLDYFAKSMTISKACDKMENSDKAFADEIMGAAHRFPQKDNDIWYIIDSQWLDDFAAYYKEDSVSSSTTKPPGPIDNSRILEVRPNSNEQTLKDGLRENEDFYIIPTDAWDKLVEKYGLVSGQKPIARKVISRYSSNKTEYRYVEVYPLELTVYKHNDRSNIKQLTLSIASTFDDLIRAVNSAFDLDLENFRLYVKLEGDLFELINPKDTSTFLYELDLSPKQTIVIDTQEDGKWSMANVSSSKQVVTGSSSPSLPAAQHISLATPGLCGLTNLGNTCFMNSTIQCLSNIPPLSRYFLSEQYIDELNEKNPLGMRGELARAYADVICNMWSGRHYTYMPRMFKNTVGRFQPMFSGYQQQDSQELMAFLLDGLHEDLNRIKKKPYVVAKDSEDRPDEELATEAWRSYKLRNDSIILDLFHGLLKSTVVCPECDKVSITFDPFCYLSLPLPEKSDRLLVINFVPLDADIPISQHVVGVNKTQTFMHVSEMLSSMVKVPSNRLIFAEVNDTMMIQLINVNDTLYKFTLRGDRLSNKIVAYETRPESKDEPMVTVCIFQKRLKSPGNPDGDWVLIGMPHLIRVPRSSASGIALYDNVLISLARYVDKPYRSKLVSVAVDKKAGGSNSENDEGFTEDDSEESVLSMVYTGISGIEEGRSLTSGPQVQLRSTDRTYCVAVKWNPSFEIHLVENSIVSLDSQNAELVHRTRQSKSLYLSECLDLFTTTEKLGEHDAYCPRCKCHQQATKKFDLWYLPEVLVIHLKRFSASRSFRNKIDTLVSFPITNLDMSKWCIAKDCEPALYDLVSISNHYGGLGSGHYTAFAKNCDTKRWYNFDDMHVSVVSEEDIVTKEAYVLIYLRQSKKVSPAESDVDMELLLLIRFFFKMHNDKTFSQVDYGPHQIYHLEADDGVIKSVGWPNKAYGQWVKQRWIIHSSSFQSNVTQFHVEFQSPFSVEAGPYGGCVDHLSAYDEQYYDPLVVKPCEMSSHEPLWRFCGKHLPQTQSIQTNKVVIEFCSAPGKPESVYVGFSFSWYFQSVVPFVTTTILPKPVEICGEDDENTPKGIKLDENDEISHFGQIIGSHRAEANSWQWIAAVYVDQKLICGGTLIGSKWVLTSSACLHSLLHDMHVKLGVHDVGEDYLENEETQITCQVVERFRSVDNDDNHDGLALLKINCARAFPISIIPICLSDDPTLITGTDNLAVVIGWNNMTSSEKTPSLLQQAVVELVDDQPCLDAYTSSIDKNTICIQSFQGGQYISATDVGGPLIVHQNNAWYLYGVATTKLFPAVNERQYELHSIYLNVNMTWICPEKKHFCYGFVINFSLQQSASQISNCRVFSITYPCGHHRLERIGWHATCGRISFHLCASLVANFCTKSCVTNPSNMNILDLDVPPKNSAFNTYTSGMTSLKNSVLDCPNRKSLSRTVYVRLDVVIEQSLLVLPSHLDNYLASIGPRAFHCRAANSNETSQLRRLALLSAIDSNCYTLKVTNDVSQTKIPNRERSYSSIDSVQSNSPAR</sequence>
<dbReference type="InterPro" id="IPR001394">
    <property type="entry name" value="Peptidase_C19_UCH"/>
</dbReference>
<dbReference type="SMART" id="SM00020">
    <property type="entry name" value="Tryp_SPc"/>
    <property type="match status" value="1"/>
</dbReference>
<dbReference type="InterPro" id="IPR018200">
    <property type="entry name" value="USP_CS"/>
</dbReference>
<evidence type="ECO:0000256" key="5">
    <source>
        <dbReference type="ARBA" id="ARBA00022786"/>
    </source>
</evidence>
<evidence type="ECO:0000313" key="17">
    <source>
        <dbReference type="Proteomes" id="UP000054776"/>
    </source>
</evidence>
<name>A0A0V1AVB2_TRISP</name>
<accession>A0A0V1AVB2</accession>
<keyword evidence="17" id="KW-1185">Reference proteome</keyword>
<dbReference type="SUPFAM" id="SSF143791">
    <property type="entry name" value="DUSP-like"/>
    <property type="match status" value="1"/>
</dbReference>
<evidence type="ECO:0000256" key="11">
    <source>
        <dbReference type="SAM" id="Phobius"/>
    </source>
</evidence>
<dbReference type="Gene3D" id="2.40.10.10">
    <property type="entry name" value="Trypsin-like serine proteases"/>
    <property type="match status" value="2"/>
</dbReference>
<dbReference type="EC" id="3.4.19.12" evidence="3"/>
<feature type="domain" description="CUB" evidence="12">
    <location>
        <begin position="929"/>
        <end position="1062"/>
    </location>
</feature>
<dbReference type="PANTHER" id="PTHR21646">
    <property type="entry name" value="UBIQUITIN CARBOXYL-TERMINAL HYDROLASE"/>
    <property type="match status" value="1"/>
</dbReference>
<dbReference type="Pfam" id="PF00443">
    <property type="entry name" value="UCH"/>
    <property type="match status" value="1"/>
</dbReference>
<dbReference type="InterPro" id="IPR038765">
    <property type="entry name" value="Papain-like_cys_pep_sf"/>
</dbReference>
<dbReference type="GO" id="GO:0004843">
    <property type="term" value="F:cysteine-type deubiquitinase activity"/>
    <property type="evidence" value="ECO:0007669"/>
    <property type="project" value="UniProtKB-EC"/>
</dbReference>
<evidence type="ECO:0000256" key="6">
    <source>
        <dbReference type="ARBA" id="ARBA00022801"/>
    </source>
</evidence>
<organism evidence="16 17">
    <name type="scientific">Trichinella spiralis</name>
    <name type="common">Trichina worm</name>
    <dbReference type="NCBI Taxonomy" id="6334"/>
    <lineage>
        <taxon>Eukaryota</taxon>
        <taxon>Metazoa</taxon>
        <taxon>Ecdysozoa</taxon>
        <taxon>Nematoda</taxon>
        <taxon>Enoplea</taxon>
        <taxon>Dorylaimia</taxon>
        <taxon>Trichinellida</taxon>
        <taxon>Trichinellidae</taxon>
        <taxon>Trichinella</taxon>
    </lineage>
</organism>
<keyword evidence="5" id="KW-0833">Ubl conjugation pathway</keyword>
<evidence type="ECO:0000256" key="9">
    <source>
        <dbReference type="PROSITE-ProRule" id="PRU00059"/>
    </source>
</evidence>
<evidence type="ECO:0000259" key="13">
    <source>
        <dbReference type="PROSITE" id="PS50235"/>
    </source>
</evidence>
<dbReference type="FunCoup" id="A0A0V1AVB2">
    <property type="interactions" value="1790"/>
</dbReference>
<dbReference type="SUPFAM" id="SSF54001">
    <property type="entry name" value="Cysteine proteinases"/>
    <property type="match status" value="1"/>
</dbReference>
<dbReference type="GO" id="GO:0006508">
    <property type="term" value="P:proteolysis"/>
    <property type="evidence" value="ECO:0007669"/>
    <property type="project" value="UniProtKB-KW"/>
</dbReference>
<dbReference type="SMART" id="SM00042">
    <property type="entry name" value="CUB"/>
    <property type="match status" value="1"/>
</dbReference>
<dbReference type="InterPro" id="IPR006615">
    <property type="entry name" value="Pept_C19_DUSP"/>
</dbReference>
<feature type="region of interest" description="Disordered" evidence="10">
    <location>
        <begin position="650"/>
        <end position="669"/>
    </location>
</feature>
<evidence type="ECO:0000256" key="8">
    <source>
        <dbReference type="ARBA" id="ARBA00023157"/>
    </source>
</evidence>
<evidence type="ECO:0000256" key="10">
    <source>
        <dbReference type="SAM" id="MobiDB-lite"/>
    </source>
</evidence>
<dbReference type="Pfam" id="PF06337">
    <property type="entry name" value="DUSP"/>
    <property type="match status" value="1"/>
</dbReference>
<dbReference type="InterPro" id="IPR000859">
    <property type="entry name" value="CUB_dom"/>
</dbReference>
<keyword evidence="11" id="KW-0812">Transmembrane</keyword>
<dbReference type="SUPFAM" id="SSF49854">
    <property type="entry name" value="Spermadhesin, CUB domain"/>
    <property type="match status" value="1"/>
</dbReference>
<dbReference type="InterPro" id="IPR050185">
    <property type="entry name" value="Ub_carboxyl-term_hydrolase"/>
</dbReference>
<gene>
    <name evidence="16" type="primary">Usp4</name>
    <name evidence="16" type="ORF">T01_4159</name>
</gene>
<evidence type="ECO:0000256" key="2">
    <source>
        <dbReference type="ARBA" id="ARBA00009085"/>
    </source>
</evidence>
<evidence type="ECO:0000313" key="16">
    <source>
        <dbReference type="EMBL" id="KRY28699.1"/>
    </source>
</evidence>
<dbReference type="Gene3D" id="3.30.2230.10">
    <property type="entry name" value="DUSP-like"/>
    <property type="match status" value="1"/>
</dbReference>
<dbReference type="Proteomes" id="UP000054776">
    <property type="component" value="Unassembled WGS sequence"/>
</dbReference>
<dbReference type="PROSITE" id="PS50240">
    <property type="entry name" value="TRYPSIN_DOM"/>
    <property type="match status" value="1"/>
</dbReference>
<dbReference type="Pfam" id="PF00089">
    <property type="entry name" value="Trypsin"/>
    <property type="match status" value="1"/>
</dbReference>
<dbReference type="PROSITE" id="PS00972">
    <property type="entry name" value="USP_1"/>
    <property type="match status" value="1"/>
</dbReference>
<comment type="caution">
    <text evidence="16">The sequence shown here is derived from an EMBL/GenBank/DDBJ whole genome shotgun (WGS) entry which is preliminary data.</text>
</comment>
<dbReference type="SMART" id="SM00695">
    <property type="entry name" value="DUSP"/>
    <property type="match status" value="1"/>
</dbReference>
<feature type="compositionally biased region" description="Acidic residues" evidence="10">
    <location>
        <begin position="658"/>
        <end position="669"/>
    </location>
</feature>
<keyword evidence="11" id="KW-1133">Transmembrane helix</keyword>
<dbReference type="EMBL" id="JYDH01000195">
    <property type="protein sequence ID" value="KRY28699.1"/>
    <property type="molecule type" value="Genomic_DNA"/>
</dbReference>
<dbReference type="CDD" id="cd02674">
    <property type="entry name" value="Peptidase_C19R"/>
    <property type="match status" value="1"/>
</dbReference>
<dbReference type="PROSITE" id="PS50235">
    <property type="entry name" value="USP_3"/>
    <property type="match status" value="1"/>
</dbReference>
<dbReference type="Gene3D" id="3.10.20.90">
    <property type="entry name" value="Phosphatidylinositol 3-kinase Catalytic Subunit, Chain A, domain 1"/>
    <property type="match status" value="1"/>
</dbReference>
<keyword evidence="7" id="KW-0788">Thiol protease</keyword>
<keyword evidence="6 16" id="KW-0378">Hydrolase</keyword>
<dbReference type="STRING" id="6334.A0A0V1AVB2"/>
<evidence type="ECO:0000256" key="3">
    <source>
        <dbReference type="ARBA" id="ARBA00012759"/>
    </source>
</evidence>
<dbReference type="InterPro" id="IPR028889">
    <property type="entry name" value="USP"/>
</dbReference>
<reference evidence="16 17" key="1">
    <citation type="submission" date="2015-01" db="EMBL/GenBank/DDBJ databases">
        <title>Evolution of Trichinella species and genotypes.</title>
        <authorList>
            <person name="Korhonen P.K."/>
            <person name="Edoardo P."/>
            <person name="Giuseppe L.R."/>
            <person name="Gasser R.B."/>
        </authorList>
    </citation>
    <scope>NUCLEOTIDE SEQUENCE [LARGE SCALE GENOMIC DNA]</scope>
    <source>
        <strain evidence="16">ISS3</strain>
    </source>
</reference>
<comment type="caution">
    <text evidence="9">Lacks conserved residue(s) required for the propagation of feature annotation.</text>
</comment>
<dbReference type="InterPro" id="IPR035914">
    <property type="entry name" value="Sperma_CUB_dom_sf"/>
</dbReference>
<dbReference type="InterPro" id="IPR035927">
    <property type="entry name" value="DUSP-like_sf"/>
</dbReference>
<dbReference type="PANTHER" id="PTHR21646:SF24">
    <property type="entry name" value="UBIQUITIN CARBOXYL-TERMINAL HYDROLASE"/>
    <property type="match status" value="1"/>
</dbReference>
<feature type="domain" description="DUSP" evidence="15">
    <location>
        <begin position="51"/>
        <end position="165"/>
    </location>
</feature>
<protein>
    <recommendedName>
        <fullName evidence="3">ubiquitinyl hydrolase 1</fullName>
        <ecNumber evidence="3">3.4.19.12</ecNumber>
    </recommendedName>
</protein>
<dbReference type="PROSITE" id="PS51283">
    <property type="entry name" value="DUSP"/>
    <property type="match status" value="1"/>
</dbReference>
<evidence type="ECO:0000259" key="12">
    <source>
        <dbReference type="PROSITE" id="PS01180"/>
    </source>
</evidence>
<evidence type="ECO:0000256" key="4">
    <source>
        <dbReference type="ARBA" id="ARBA00022670"/>
    </source>
</evidence>
<evidence type="ECO:0000256" key="1">
    <source>
        <dbReference type="ARBA" id="ARBA00000707"/>
    </source>
</evidence>
<dbReference type="GO" id="GO:0004252">
    <property type="term" value="F:serine-type endopeptidase activity"/>
    <property type="evidence" value="ECO:0007669"/>
    <property type="project" value="InterPro"/>
</dbReference>
<feature type="domain" description="Peptidase S1" evidence="14">
    <location>
        <begin position="1105"/>
        <end position="1334"/>
    </location>
</feature>
<dbReference type="Gene3D" id="2.60.120.290">
    <property type="entry name" value="Spermadhesin, CUB domain"/>
    <property type="match status" value="1"/>
</dbReference>
<dbReference type="PROSITE" id="PS00973">
    <property type="entry name" value="USP_2"/>
    <property type="match status" value="1"/>
</dbReference>
<feature type="transmembrane region" description="Helical" evidence="11">
    <location>
        <begin position="12"/>
        <end position="32"/>
    </location>
</feature>
<dbReference type="InterPro" id="IPR009003">
    <property type="entry name" value="Peptidase_S1_PA"/>
</dbReference>
<comment type="similarity">
    <text evidence="2">Belongs to the peptidase C19 family.</text>
</comment>
<proteinExistence type="inferred from homology"/>
<dbReference type="Gene3D" id="3.90.70.10">
    <property type="entry name" value="Cysteine proteinases"/>
    <property type="match status" value="2"/>
</dbReference>
<dbReference type="InterPro" id="IPR001254">
    <property type="entry name" value="Trypsin_dom"/>
</dbReference>
<keyword evidence="8" id="KW-1015">Disulfide bond</keyword>
<dbReference type="SMR" id="A0A0V1AVB2"/>
<evidence type="ECO:0000256" key="7">
    <source>
        <dbReference type="ARBA" id="ARBA00022807"/>
    </source>
</evidence>
<dbReference type="OrthoDB" id="265776at2759"/>
<keyword evidence="11" id="KW-0472">Membrane</keyword>
<dbReference type="InterPro" id="IPR043504">
    <property type="entry name" value="Peptidase_S1_PA_chymotrypsin"/>
</dbReference>
<dbReference type="InParanoid" id="A0A0V1AVB2"/>
<evidence type="ECO:0000259" key="15">
    <source>
        <dbReference type="PROSITE" id="PS51283"/>
    </source>
</evidence>
<evidence type="ECO:0000259" key="14">
    <source>
        <dbReference type="PROSITE" id="PS50240"/>
    </source>
</evidence>
<keyword evidence="4" id="KW-0645">Protease</keyword>
<dbReference type="PROSITE" id="PS01180">
    <property type="entry name" value="CUB"/>
    <property type="match status" value="1"/>
</dbReference>
<feature type="domain" description="USP" evidence="13">
    <location>
        <begin position="303"/>
        <end position="889"/>
    </location>
</feature>
<dbReference type="SUPFAM" id="SSF50494">
    <property type="entry name" value="Trypsin-like serine proteases"/>
    <property type="match status" value="1"/>
</dbReference>